<comment type="similarity">
    <text evidence="1 5">Belongs to the FliD family.</text>
</comment>
<dbReference type="GO" id="GO:0009424">
    <property type="term" value="C:bacterial-type flagellum hook"/>
    <property type="evidence" value="ECO:0007669"/>
    <property type="project" value="UniProtKB-UniRule"/>
</dbReference>
<dbReference type="AlphaFoldDB" id="A0A5C8UMX2"/>
<dbReference type="GO" id="GO:0071973">
    <property type="term" value="P:bacterial-type flagellum-dependent cell motility"/>
    <property type="evidence" value="ECO:0007669"/>
    <property type="project" value="TreeGrafter"/>
</dbReference>
<evidence type="ECO:0000256" key="2">
    <source>
        <dbReference type="ARBA" id="ARBA00011255"/>
    </source>
</evidence>
<evidence type="ECO:0000256" key="5">
    <source>
        <dbReference type="RuleBase" id="RU362066"/>
    </source>
</evidence>
<feature type="domain" description="Flagellar hook-associated protein 2 N-terminal" evidence="6">
    <location>
        <begin position="10"/>
        <end position="105"/>
    </location>
</feature>
<proteinExistence type="inferred from homology"/>
<keyword evidence="3" id="KW-0175">Coiled coil</keyword>
<evidence type="ECO:0000313" key="8">
    <source>
        <dbReference type="EMBL" id="TXN29218.1"/>
    </source>
</evidence>
<evidence type="ECO:0000256" key="1">
    <source>
        <dbReference type="ARBA" id="ARBA00009764"/>
    </source>
</evidence>
<feature type="domain" description="Flagellar hook-associated protein 2 C-terminal" evidence="7">
    <location>
        <begin position="217"/>
        <end position="441"/>
    </location>
</feature>
<dbReference type="InterPro" id="IPR003481">
    <property type="entry name" value="FliD_N"/>
</dbReference>
<comment type="caution">
    <text evidence="8">The sequence shown here is derived from an EMBL/GenBank/DDBJ whole genome shotgun (WGS) entry which is preliminary data.</text>
</comment>
<keyword evidence="9" id="KW-1185">Reference proteome</keyword>
<dbReference type="InterPro" id="IPR040026">
    <property type="entry name" value="FliD"/>
</dbReference>
<reference evidence="8 9" key="1">
    <citation type="submission" date="2019-08" db="EMBL/GenBank/DDBJ databases">
        <title>Bacterial whole genome sequence for Glaciihabitans sp. CHu50b-6-2.</title>
        <authorList>
            <person name="Jin L."/>
        </authorList>
    </citation>
    <scope>NUCLEOTIDE SEQUENCE [LARGE SCALE GENOMIC DNA]</scope>
    <source>
        <strain evidence="8 9">CHu50b-6-2</strain>
    </source>
</reference>
<dbReference type="GO" id="GO:0005576">
    <property type="term" value="C:extracellular region"/>
    <property type="evidence" value="ECO:0007669"/>
    <property type="project" value="UniProtKB-SubCell"/>
</dbReference>
<protein>
    <recommendedName>
        <fullName evidence="5">Flagellar hook-associated protein 2</fullName>
        <shortName evidence="5">HAP2</shortName>
    </recommendedName>
    <alternativeName>
        <fullName evidence="5">Flagellar cap protein</fullName>
    </alternativeName>
</protein>
<name>A0A5C8UMX2_9MICO</name>
<dbReference type="GO" id="GO:0009421">
    <property type="term" value="C:bacterial-type flagellum filament cap"/>
    <property type="evidence" value="ECO:0007669"/>
    <property type="project" value="InterPro"/>
</dbReference>
<dbReference type="Pfam" id="PF07195">
    <property type="entry name" value="FliD_C"/>
    <property type="match status" value="1"/>
</dbReference>
<evidence type="ECO:0000313" key="9">
    <source>
        <dbReference type="Proteomes" id="UP000321379"/>
    </source>
</evidence>
<comment type="subcellular location">
    <subcellularLocation>
        <location evidence="5">Secreted</location>
    </subcellularLocation>
    <subcellularLocation>
        <location evidence="5">Bacterial flagellum</location>
    </subcellularLocation>
</comment>
<dbReference type="EMBL" id="VRMG01000009">
    <property type="protein sequence ID" value="TXN29218.1"/>
    <property type="molecule type" value="Genomic_DNA"/>
</dbReference>
<dbReference type="Proteomes" id="UP000321379">
    <property type="component" value="Unassembled WGS sequence"/>
</dbReference>
<keyword evidence="5" id="KW-0964">Secreted</keyword>
<accession>A0A5C8UMX2</accession>
<dbReference type="PANTHER" id="PTHR30288:SF0">
    <property type="entry name" value="FLAGELLAR HOOK-ASSOCIATED PROTEIN 2"/>
    <property type="match status" value="1"/>
</dbReference>
<keyword evidence="4 5" id="KW-0975">Bacterial flagellum</keyword>
<evidence type="ECO:0000259" key="6">
    <source>
        <dbReference type="Pfam" id="PF02465"/>
    </source>
</evidence>
<sequence length="464" mass="45955">MGISLDGLSSGLDTTSLINQLMTAEAAPQDQLKAQVTKTNTVVTALQGLNSRLATLADAAATVAKVGSLDLYTASSSSPALSASVATGAAAGELQVVVSALASAQVGVSAAMATWPSPSTITIVGHSGTPLEITPASNSLDDVASAINGSTAGVTATKVASGVDGSGTTLYRLQFSSKTTGADSAFTVYQGSAADVAAGTATNALAVPGAAVIKTAADASVTLWKGTAAEQVITSSTNTFSDLLPGITVTAATASADPVTITVSRDDTQISAVASGLVASLSSAFVLIAAQTAVSTSTDATGKTVTSAGVFAGDSTVRGIRQSALDAASAPINGHSPGEYGIVLSKTGTISFDQAKFSAAMASDPKTTIAAIQTIATRLSAAATAASDKYTGSLTSKITGDQSQVRNLGDQISAWDVRLASRKSTLQRNYSAMEVMLSNLKSQSAALSSQLSSLSTSTSTGTTG</sequence>
<gene>
    <name evidence="8" type="ORF">FVP33_13630</name>
</gene>
<comment type="subunit">
    <text evidence="2 5">Homopentamer.</text>
</comment>
<organism evidence="8 9">
    <name type="scientific">Lacisediminihabitans profunda</name>
    <dbReference type="NCBI Taxonomy" id="2594790"/>
    <lineage>
        <taxon>Bacteria</taxon>
        <taxon>Bacillati</taxon>
        <taxon>Actinomycetota</taxon>
        <taxon>Actinomycetes</taxon>
        <taxon>Micrococcales</taxon>
        <taxon>Microbacteriaceae</taxon>
        <taxon>Lacisediminihabitans</taxon>
    </lineage>
</organism>
<evidence type="ECO:0000259" key="7">
    <source>
        <dbReference type="Pfam" id="PF07195"/>
    </source>
</evidence>
<dbReference type="GO" id="GO:0007155">
    <property type="term" value="P:cell adhesion"/>
    <property type="evidence" value="ECO:0007669"/>
    <property type="project" value="InterPro"/>
</dbReference>
<dbReference type="RefSeq" id="WP_147784238.1">
    <property type="nucleotide sequence ID" value="NZ_VRMG01000009.1"/>
</dbReference>
<dbReference type="Pfam" id="PF02465">
    <property type="entry name" value="FliD_N"/>
    <property type="match status" value="1"/>
</dbReference>
<dbReference type="PANTHER" id="PTHR30288">
    <property type="entry name" value="FLAGELLAR CAP/ASSEMBLY PROTEIN FLID"/>
    <property type="match status" value="1"/>
</dbReference>
<dbReference type="InterPro" id="IPR010809">
    <property type="entry name" value="FliD_C"/>
</dbReference>
<comment type="function">
    <text evidence="5">Required for morphogenesis and for the elongation of the flagellar filament by facilitating polymerization of the flagellin monomers at the tip of growing filament. Forms a capping structure, which prevents flagellin subunits (transported through the central channel of the flagellum) from leaking out without polymerization at the distal end.</text>
</comment>
<evidence type="ECO:0000256" key="4">
    <source>
        <dbReference type="ARBA" id="ARBA00023143"/>
    </source>
</evidence>
<evidence type="ECO:0000256" key="3">
    <source>
        <dbReference type="ARBA" id="ARBA00023054"/>
    </source>
</evidence>